<evidence type="ECO:0000256" key="1">
    <source>
        <dbReference type="ARBA" id="ARBA00004230"/>
    </source>
</evidence>
<dbReference type="PANTHER" id="PTHR46613:SF1">
    <property type="entry name" value="RADIAL SPOKE HEAD 10 HOMOLOG B-RELATED"/>
    <property type="match status" value="1"/>
</dbReference>
<comment type="subcellular location">
    <subcellularLocation>
        <location evidence="1">Cell projection</location>
        <location evidence="1">Cilium</location>
        <location evidence="1">Flagellum</location>
    </subcellularLocation>
    <subcellularLocation>
        <location evidence="2">Cytoplasm</location>
        <location evidence="2">Cytoskeleton</location>
        <location evidence="2">Cilium axoneme</location>
    </subcellularLocation>
</comment>
<dbReference type="SUPFAM" id="SSF82185">
    <property type="entry name" value="Histone H3 K4-specific methyltransferase SET7/9 N-terminal domain"/>
    <property type="match status" value="3"/>
</dbReference>
<organism evidence="9 10">
    <name type="scientific">Mola mola</name>
    <name type="common">Ocean sunfish</name>
    <name type="synonym">Tetraodon mola</name>
    <dbReference type="NCBI Taxonomy" id="94237"/>
    <lineage>
        <taxon>Eukaryota</taxon>
        <taxon>Metazoa</taxon>
        <taxon>Chordata</taxon>
        <taxon>Craniata</taxon>
        <taxon>Vertebrata</taxon>
        <taxon>Euteleostomi</taxon>
        <taxon>Actinopterygii</taxon>
        <taxon>Neopterygii</taxon>
        <taxon>Teleostei</taxon>
        <taxon>Neoteleostei</taxon>
        <taxon>Acanthomorphata</taxon>
        <taxon>Eupercaria</taxon>
        <taxon>Tetraodontiformes</taxon>
        <taxon>Molidae</taxon>
        <taxon>Mola</taxon>
    </lineage>
</organism>
<dbReference type="GO" id="GO:0005930">
    <property type="term" value="C:axoneme"/>
    <property type="evidence" value="ECO:0007669"/>
    <property type="project" value="UniProtKB-SubCell"/>
</dbReference>
<dbReference type="Ensembl" id="ENSMMOT00000003614.1">
    <property type="protein sequence ID" value="ENSMMOP00000003561.1"/>
    <property type="gene ID" value="ENSMMOG00000002844.1"/>
</dbReference>
<keyword evidence="5" id="KW-0282">Flagellum</keyword>
<evidence type="ECO:0000256" key="4">
    <source>
        <dbReference type="ARBA" id="ARBA00022737"/>
    </source>
</evidence>
<evidence type="ECO:0000256" key="5">
    <source>
        <dbReference type="ARBA" id="ARBA00022846"/>
    </source>
</evidence>
<sequence>FQGPGVAYFEGGHVYESCGEFLTKQGEFVCNMPKGRGTYTWLDGSSYEGEVHNGIRHGTGTYKCAKTSVSYTGQWDQGKRHGQGVLYYNQDKTSWYNGDWVKNSREGWGMRRYPSGNIYCGEWKSNLRHGEGTMRWLNLDQHYVGMWEKGLQHGRGTHIWILRQATGSQSLMSNQYKGDFVQGQRHGQGTIYYACGATYEGEWSNNKSHGKVKQCYSFASHIQCTHVDSGSTKHDLHFLHAENLPLSSDMALNIDWLLDMVPQKVREPEREQVEFEMLIHSTQLRSVYKFYSRLGRAHSPHGAFLLTRLQLWRLLKDCNVHHHDITLIQIDRFIHSPFTPILLRRLLSCLVAVAYHLYHRDMGPQKNLLAACFSKLMTDNILPNATNVKGVNIMFQKLSQEKKKIILSVTLSLGQTETHRQDGEDIQSRGTKFEGHEINLWIQTIHQFFNMVFFPAFEKSQLKF</sequence>
<keyword evidence="3" id="KW-0963">Cytoplasm</keyword>
<dbReference type="GO" id="GO:0031514">
    <property type="term" value="C:motile cilium"/>
    <property type="evidence" value="ECO:0007669"/>
    <property type="project" value="UniProtKB-SubCell"/>
</dbReference>
<dbReference type="Proteomes" id="UP000261620">
    <property type="component" value="Unplaced"/>
</dbReference>
<name>A0A3Q3VNT6_MOLML</name>
<keyword evidence="4" id="KW-0677">Repeat</keyword>
<dbReference type="PANTHER" id="PTHR46613">
    <property type="entry name" value="RADIAL SPOKE HEAD 10 HOMOLOG B-RELATED"/>
    <property type="match status" value="1"/>
</dbReference>
<keyword evidence="10" id="KW-1185">Reference proteome</keyword>
<evidence type="ECO:0000256" key="3">
    <source>
        <dbReference type="ARBA" id="ARBA00022490"/>
    </source>
</evidence>
<keyword evidence="7" id="KW-0206">Cytoskeleton</keyword>
<dbReference type="Gene3D" id="2.20.110.10">
    <property type="entry name" value="Histone H3 K4-specific methyltransferase SET7/9 N-terminal domain"/>
    <property type="match status" value="3"/>
</dbReference>
<evidence type="ECO:0000256" key="7">
    <source>
        <dbReference type="ARBA" id="ARBA00023212"/>
    </source>
</evidence>
<keyword evidence="8" id="KW-0966">Cell projection</keyword>
<dbReference type="InterPro" id="IPR003409">
    <property type="entry name" value="MORN"/>
</dbReference>
<reference evidence="9" key="1">
    <citation type="submission" date="2025-08" db="UniProtKB">
        <authorList>
            <consortium name="Ensembl"/>
        </authorList>
    </citation>
    <scope>IDENTIFICATION</scope>
</reference>
<keyword evidence="6" id="KW-0969">Cilium</keyword>
<evidence type="ECO:0008006" key="11">
    <source>
        <dbReference type="Google" id="ProtNLM"/>
    </source>
</evidence>
<dbReference type="Pfam" id="PF02493">
    <property type="entry name" value="MORN"/>
    <property type="match status" value="8"/>
</dbReference>
<evidence type="ECO:0000313" key="9">
    <source>
        <dbReference type="Ensembl" id="ENSMMOP00000003561.1"/>
    </source>
</evidence>
<accession>A0A3Q3VNT6</accession>
<dbReference type="SMART" id="SM00698">
    <property type="entry name" value="MORN"/>
    <property type="match status" value="8"/>
</dbReference>
<reference evidence="9" key="2">
    <citation type="submission" date="2025-09" db="UniProtKB">
        <authorList>
            <consortium name="Ensembl"/>
        </authorList>
    </citation>
    <scope>IDENTIFICATION</scope>
</reference>
<proteinExistence type="predicted"/>
<evidence type="ECO:0000313" key="10">
    <source>
        <dbReference type="Proteomes" id="UP000261620"/>
    </source>
</evidence>
<evidence type="ECO:0000256" key="8">
    <source>
        <dbReference type="ARBA" id="ARBA00023273"/>
    </source>
</evidence>
<protein>
    <recommendedName>
        <fullName evidence="11">Radial spoke head 10 homolog B</fullName>
    </recommendedName>
</protein>
<evidence type="ECO:0000256" key="6">
    <source>
        <dbReference type="ARBA" id="ARBA00023069"/>
    </source>
</evidence>
<dbReference type="AlphaFoldDB" id="A0A3Q3VNT6"/>
<evidence type="ECO:0000256" key="2">
    <source>
        <dbReference type="ARBA" id="ARBA00004430"/>
    </source>
</evidence>
<dbReference type="STRING" id="94237.ENSMMOP00000003561"/>